<keyword evidence="1" id="KW-0812">Transmembrane</keyword>
<accession>A0AAJ4W1J1</accession>
<protein>
    <submittedName>
        <fullName evidence="2">Uncharacterized protein</fullName>
    </submittedName>
</protein>
<dbReference type="RefSeq" id="WP_041891276.1">
    <property type="nucleotide sequence ID" value="NZ_CP010817.1"/>
</dbReference>
<sequence>MKNKSLIILILLIIGSGFLFIIYNNKKQSDSDDDTLINRKTIYTETVLLDVNENIYTMPRLSFSYNESKFLAYQVNNKSVSINEYSTNSSKLINSNIIDIDSVLTISSFNSDFLYYINNSSMFIKINRETLKKEKICDSVYNAFPINEKEFFIFSTVKKKDKFHIGVFKLKDNKELDTIQISQSDTIYRKENILLYDGYFTQHTGGYFSYTYYNIPEIILFNRDLTYKKTFILTDKKVTPNIYTRNNTFILSQGSKSFTKGVHLDQNKEELIVFSNYYNQYDYGFLLDYYSIESGQYNNSKIIQIKNKIINNSYIQKVYSNEKKNVKIYSFGDILSI</sequence>
<dbReference type="AlphaFoldDB" id="A0AAJ4W1J1"/>
<evidence type="ECO:0000256" key="1">
    <source>
        <dbReference type="SAM" id="Phobius"/>
    </source>
</evidence>
<evidence type="ECO:0000313" key="3">
    <source>
        <dbReference type="Proteomes" id="UP000183496"/>
    </source>
</evidence>
<keyword evidence="3" id="KW-1185">Reference proteome</keyword>
<dbReference type="Proteomes" id="UP000183496">
    <property type="component" value="Unassembled WGS sequence"/>
</dbReference>
<organism evidence="2 3">
    <name type="scientific">Myroides profundi</name>
    <dbReference type="NCBI Taxonomy" id="480520"/>
    <lineage>
        <taxon>Bacteria</taxon>
        <taxon>Pseudomonadati</taxon>
        <taxon>Bacteroidota</taxon>
        <taxon>Flavobacteriia</taxon>
        <taxon>Flavobacteriales</taxon>
        <taxon>Flavobacteriaceae</taxon>
        <taxon>Myroides</taxon>
    </lineage>
</organism>
<reference evidence="2 3" key="1">
    <citation type="submission" date="2016-10" db="EMBL/GenBank/DDBJ databases">
        <authorList>
            <person name="Varghese N."/>
            <person name="Submissions S."/>
        </authorList>
    </citation>
    <scope>NUCLEOTIDE SEQUENCE [LARGE SCALE GENOMIC DNA]</scope>
    <source>
        <strain evidence="3">DSM 19823 / KCTC 23066 / CCTCC M 208030 / D25</strain>
    </source>
</reference>
<comment type="caution">
    <text evidence="2">The sequence shown here is derived from an EMBL/GenBank/DDBJ whole genome shotgun (WGS) entry which is preliminary data.</text>
</comment>
<gene>
    <name evidence="2" type="ORF">SAMN04488089_102126</name>
</gene>
<feature type="transmembrane region" description="Helical" evidence="1">
    <location>
        <begin position="6"/>
        <end position="23"/>
    </location>
</feature>
<keyword evidence="1" id="KW-1133">Transmembrane helix</keyword>
<keyword evidence="1" id="KW-0472">Membrane</keyword>
<name>A0AAJ4W1J1_MYRPR</name>
<proteinExistence type="predicted"/>
<evidence type="ECO:0000313" key="2">
    <source>
        <dbReference type="EMBL" id="SEQ23180.1"/>
    </source>
</evidence>
<dbReference type="KEGG" id="mpw:MPR_1630"/>
<dbReference type="EMBL" id="FOFY01000002">
    <property type="protein sequence ID" value="SEQ23180.1"/>
    <property type="molecule type" value="Genomic_DNA"/>
</dbReference>